<protein>
    <submittedName>
        <fullName evidence="2">Uncharacterized protein</fullName>
    </submittedName>
</protein>
<name>A0A163A3E6_PHYB8</name>
<feature type="compositionally biased region" description="Acidic residues" evidence="1">
    <location>
        <begin position="608"/>
        <end position="633"/>
    </location>
</feature>
<dbReference type="Proteomes" id="UP000077315">
    <property type="component" value="Unassembled WGS sequence"/>
</dbReference>
<feature type="compositionally biased region" description="Basic and acidic residues" evidence="1">
    <location>
        <begin position="487"/>
        <end position="503"/>
    </location>
</feature>
<reference evidence="3" key="1">
    <citation type="submission" date="2015-06" db="EMBL/GenBank/DDBJ databases">
        <title>Expansion of signal transduction pathways in fungi by whole-genome duplication.</title>
        <authorList>
            <consortium name="DOE Joint Genome Institute"/>
            <person name="Corrochano L.M."/>
            <person name="Kuo A."/>
            <person name="Marcet-Houben M."/>
            <person name="Polaino S."/>
            <person name="Salamov A."/>
            <person name="Villalobos J.M."/>
            <person name="Alvarez M.I."/>
            <person name="Avalos J."/>
            <person name="Benito E.P."/>
            <person name="Benoit I."/>
            <person name="Burger G."/>
            <person name="Camino L.P."/>
            <person name="Canovas D."/>
            <person name="Cerda-Olmedo E."/>
            <person name="Cheng J.-F."/>
            <person name="Dominguez A."/>
            <person name="Elias M."/>
            <person name="Eslava A.P."/>
            <person name="Glaser F."/>
            <person name="Grimwood J."/>
            <person name="Gutierrez G."/>
            <person name="Heitman J."/>
            <person name="Henrissat B."/>
            <person name="Iturriaga E.A."/>
            <person name="Lang B.F."/>
            <person name="Lavin J.L."/>
            <person name="Lee S."/>
            <person name="Li W."/>
            <person name="Lindquist E."/>
            <person name="Lopez-Garcia S."/>
            <person name="Luque E.M."/>
            <person name="Marcos A.T."/>
            <person name="Martin J."/>
            <person name="McCluskey K."/>
            <person name="Medina H.R."/>
            <person name="Miralles-Duran A."/>
            <person name="Miyazaki A."/>
            <person name="Munoz-Torres E."/>
            <person name="Oguiza J.A."/>
            <person name="Ohm R."/>
            <person name="Olmedo M."/>
            <person name="Orejas M."/>
            <person name="Ortiz-Castellanos L."/>
            <person name="Pisabarro A.G."/>
            <person name="Rodriguez-Romero J."/>
            <person name="Ruiz-Herrera J."/>
            <person name="Ruiz-Vazquez R."/>
            <person name="Sanz C."/>
            <person name="Schackwitz W."/>
            <person name="Schmutz J."/>
            <person name="Shahriari M."/>
            <person name="Shelest E."/>
            <person name="Silva-Franco F."/>
            <person name="Soanes D."/>
            <person name="Syed K."/>
            <person name="Tagua V.G."/>
            <person name="Talbot N.J."/>
            <person name="Thon M."/>
            <person name="De vries R.P."/>
            <person name="Wiebenga A."/>
            <person name="Yadav J.S."/>
            <person name="Braun E.L."/>
            <person name="Baker S."/>
            <person name="Garre V."/>
            <person name="Horwitz B."/>
            <person name="Torres-Martinez S."/>
            <person name="Idnurm A."/>
            <person name="Herrera-Estrella A."/>
            <person name="Gabaldon T."/>
            <person name="Grigoriev I.V."/>
        </authorList>
    </citation>
    <scope>NUCLEOTIDE SEQUENCE [LARGE SCALE GENOMIC DNA]</scope>
    <source>
        <strain evidence="3">NRRL 1555(-)</strain>
    </source>
</reference>
<feature type="compositionally biased region" description="Acidic residues" evidence="1">
    <location>
        <begin position="536"/>
        <end position="554"/>
    </location>
</feature>
<dbReference type="SUPFAM" id="SSF48452">
    <property type="entry name" value="TPR-like"/>
    <property type="match status" value="1"/>
</dbReference>
<sequence length="657" mass="76216">MPSLPRLLENDCLFSRQFNPENPLTHLPFGSRLITFAAKEKLKLLLSKQRYSEAFQLLRGLLKIRFYKPKAFWKVCAEIVQHLAPYDLAGFLYAAFISSSASNGMVILETWINCLLNSDRTQEALEELDRLIDIQPYNTNVELWRIYAMLKFTEWKEKADAIKFQSETNSGDENEDEDEDEEEDDEDIEDRKKRLNYPAATRLLSIVSKASEMVPGDTQLRGAQLEANFKNKTNLMRRIYRYAISRRDPGQMSLLLYYWPETEIGSSEWKRVAVSVCNWDPIANVNVALRPLIENLKKCLPGKHVHVDSSHKNQFLVHKYPRTLQNSSDKNQYKSAVRRACFAEVSAWIMSFHLLLDRLAHGSTDKWTLHYTLKIVEFYIIMQKLPRYSERKYITEFLLEDICNRDMETPLVRLIDICKDEPHEIGNPKIAKIAKILEYCAMFRWHYKALRNPEPEEYVPTETSDPFLSPIINEIEGEVWEEMQDDTPEKDKARRRYESSGGRTEEDIIVELQDLFRKKIMKKKTELYTEICLSSEDEYEEDSGELSNEEELDDTSPLVNNTLDIPLEDPTDKDSSESDTGESRSLVPSKRKKSYGEGSENNIKSEPQSDEYHDDDDDNNGGSDSDSDSDVYIDSDYGKNKATPPFVKRNLRPRTAV</sequence>
<dbReference type="EMBL" id="KV440987">
    <property type="protein sequence ID" value="OAD70791.1"/>
    <property type="molecule type" value="Genomic_DNA"/>
</dbReference>
<organism evidence="2 3">
    <name type="scientific">Phycomyces blakesleeanus (strain ATCC 8743b / DSM 1359 / FGSC 10004 / NBRC 33097 / NRRL 1555)</name>
    <dbReference type="NCBI Taxonomy" id="763407"/>
    <lineage>
        <taxon>Eukaryota</taxon>
        <taxon>Fungi</taxon>
        <taxon>Fungi incertae sedis</taxon>
        <taxon>Mucoromycota</taxon>
        <taxon>Mucoromycotina</taxon>
        <taxon>Mucoromycetes</taxon>
        <taxon>Mucorales</taxon>
        <taxon>Phycomycetaceae</taxon>
        <taxon>Phycomyces</taxon>
    </lineage>
</organism>
<dbReference type="VEuPathDB" id="FungiDB:PHYBLDRAFT_64131"/>
<dbReference type="InParanoid" id="A0A163A3E6"/>
<evidence type="ECO:0000256" key="1">
    <source>
        <dbReference type="SAM" id="MobiDB-lite"/>
    </source>
</evidence>
<feature type="region of interest" description="Disordered" evidence="1">
    <location>
        <begin position="481"/>
        <end position="503"/>
    </location>
</feature>
<evidence type="ECO:0000313" key="3">
    <source>
        <dbReference type="Proteomes" id="UP000077315"/>
    </source>
</evidence>
<gene>
    <name evidence="2" type="ORF">PHYBLDRAFT_64131</name>
</gene>
<feature type="compositionally biased region" description="Acidic residues" evidence="1">
    <location>
        <begin position="170"/>
        <end position="188"/>
    </location>
</feature>
<feature type="region of interest" description="Disordered" evidence="1">
    <location>
        <begin position="536"/>
        <end position="657"/>
    </location>
</feature>
<feature type="region of interest" description="Disordered" evidence="1">
    <location>
        <begin position="164"/>
        <end position="192"/>
    </location>
</feature>
<dbReference type="AlphaFoldDB" id="A0A163A3E6"/>
<dbReference type="GeneID" id="29002145"/>
<keyword evidence="3" id="KW-1185">Reference proteome</keyword>
<accession>A0A163A3E6</accession>
<dbReference type="OrthoDB" id="10484529at2759"/>
<evidence type="ECO:0000313" key="2">
    <source>
        <dbReference type="EMBL" id="OAD70791.1"/>
    </source>
</evidence>
<dbReference type="InterPro" id="IPR011990">
    <property type="entry name" value="TPR-like_helical_dom_sf"/>
</dbReference>
<dbReference type="RefSeq" id="XP_018288831.1">
    <property type="nucleotide sequence ID" value="XM_018441239.1"/>
</dbReference>
<proteinExistence type="predicted"/>